<evidence type="ECO:0000313" key="3">
    <source>
        <dbReference type="Proteomes" id="UP000027037"/>
    </source>
</evidence>
<sequence length="151" mass="15982">MRGVIPLTVACAVLFAACGSAASPFEEVKTGQTAAEARNEAPSRRPDWLPDNIPLPDDLVIFETRRMRLPGDSSVGYSLKGYTWQSLDAPAVTAGLREKLLAAGYRPEGNAGAVTPQLVQFSGNGLAEGTTAFLQVDSGGDYLILSLSINR</sequence>
<feature type="chain" id="PRO_5001614507" description="Lipoprotein" evidence="1">
    <location>
        <begin position="23"/>
        <end position="151"/>
    </location>
</feature>
<evidence type="ECO:0008006" key="4">
    <source>
        <dbReference type="Google" id="ProtNLM"/>
    </source>
</evidence>
<dbReference type="Proteomes" id="UP000027037">
    <property type="component" value="Unassembled WGS sequence"/>
</dbReference>
<keyword evidence="3" id="KW-1185">Reference proteome</keyword>
<reference evidence="2 3" key="1">
    <citation type="journal article" date="2014" name="Antonie Van Leeuwenhoek">
        <title>Hyphomonas beringensis sp. nov. and Hyphomonas chukchiensis sp. nov., isolated from surface seawater of the Bering Sea and Chukchi Sea.</title>
        <authorList>
            <person name="Li C."/>
            <person name="Lai Q."/>
            <person name="Li G."/>
            <person name="Dong C."/>
            <person name="Wang J."/>
            <person name="Liao Y."/>
            <person name="Shao Z."/>
        </authorList>
    </citation>
    <scope>NUCLEOTIDE SEQUENCE [LARGE SCALE GENOMIC DNA]</scope>
    <source>
        <strain evidence="2 3">25B14_1</strain>
    </source>
</reference>
<protein>
    <recommendedName>
        <fullName evidence="4">Lipoprotein</fullName>
    </recommendedName>
</protein>
<organism evidence="2 3">
    <name type="scientific">Hyphomonas beringensis</name>
    <dbReference type="NCBI Taxonomy" id="1280946"/>
    <lineage>
        <taxon>Bacteria</taxon>
        <taxon>Pseudomonadati</taxon>
        <taxon>Pseudomonadota</taxon>
        <taxon>Alphaproteobacteria</taxon>
        <taxon>Hyphomonadales</taxon>
        <taxon>Hyphomonadaceae</taxon>
        <taxon>Hyphomonas</taxon>
    </lineage>
</organism>
<dbReference type="AlphaFoldDB" id="A0A062UAB5"/>
<dbReference type="OrthoDB" id="7605667at2"/>
<dbReference type="EMBL" id="AWFF01000052">
    <property type="protein sequence ID" value="KCZ53559.1"/>
    <property type="molecule type" value="Genomic_DNA"/>
</dbReference>
<gene>
    <name evidence="2" type="ORF">HY29_16960</name>
</gene>
<feature type="signal peptide" evidence="1">
    <location>
        <begin position="1"/>
        <end position="22"/>
    </location>
</feature>
<comment type="caution">
    <text evidence="2">The sequence shown here is derived from an EMBL/GenBank/DDBJ whole genome shotgun (WGS) entry which is preliminary data.</text>
</comment>
<accession>A0A062UAB5</accession>
<dbReference type="PROSITE" id="PS51257">
    <property type="entry name" value="PROKAR_LIPOPROTEIN"/>
    <property type="match status" value="1"/>
</dbReference>
<name>A0A062UAB5_9PROT</name>
<evidence type="ECO:0000313" key="2">
    <source>
        <dbReference type="EMBL" id="KCZ53559.1"/>
    </source>
</evidence>
<keyword evidence="1" id="KW-0732">Signal</keyword>
<dbReference type="STRING" id="1280946.HY29_16960"/>
<proteinExistence type="predicted"/>
<dbReference type="RefSeq" id="WP_034797563.1">
    <property type="nucleotide sequence ID" value="NZ_AWFF01000052.1"/>
</dbReference>
<evidence type="ECO:0000256" key="1">
    <source>
        <dbReference type="SAM" id="SignalP"/>
    </source>
</evidence>